<evidence type="ECO:0000256" key="1">
    <source>
        <dbReference type="ARBA" id="ARBA00001974"/>
    </source>
</evidence>
<feature type="binding site" evidence="3">
    <location>
        <position position="230"/>
    </location>
    <ligand>
        <name>substrate</name>
    </ligand>
</feature>
<evidence type="ECO:0000256" key="5">
    <source>
        <dbReference type="SAM" id="SignalP"/>
    </source>
</evidence>
<dbReference type="InterPro" id="IPR002937">
    <property type="entry name" value="Amino_oxidase"/>
</dbReference>
<dbReference type="Gene3D" id="3.50.50.60">
    <property type="entry name" value="FAD/NAD(P)-binding domain"/>
    <property type="match status" value="1"/>
</dbReference>
<dbReference type="Proteomes" id="UP000318571">
    <property type="component" value="Chromosome 2"/>
</dbReference>
<dbReference type="STRING" id="6832.A0A553PDA0"/>
<accession>A0A553PDA0</accession>
<evidence type="ECO:0000256" key="4">
    <source>
        <dbReference type="RuleBase" id="RU362067"/>
    </source>
</evidence>
<dbReference type="EC" id="1.4.3.-" evidence="4"/>
<feature type="signal peptide" evidence="5">
    <location>
        <begin position="1"/>
        <end position="19"/>
    </location>
</feature>
<dbReference type="PANTHER" id="PTHR10742">
    <property type="entry name" value="FLAVIN MONOAMINE OXIDASE"/>
    <property type="match status" value="1"/>
</dbReference>
<evidence type="ECO:0000313" key="8">
    <source>
        <dbReference type="Proteomes" id="UP000318571"/>
    </source>
</evidence>
<comment type="similarity">
    <text evidence="4">Belongs to the flavin monoamine oxidase family.</text>
</comment>
<evidence type="ECO:0000256" key="3">
    <source>
        <dbReference type="PIRSR" id="PIRSR601613-1"/>
    </source>
</evidence>
<keyword evidence="2 4" id="KW-0560">Oxidoreductase</keyword>
<dbReference type="PRINTS" id="PR00757">
    <property type="entry name" value="AMINEOXDASEF"/>
</dbReference>
<dbReference type="InterPro" id="IPR036188">
    <property type="entry name" value="FAD/NAD-bd_sf"/>
</dbReference>
<dbReference type="AlphaFoldDB" id="A0A553PDA0"/>
<evidence type="ECO:0000259" key="6">
    <source>
        <dbReference type="Pfam" id="PF01593"/>
    </source>
</evidence>
<feature type="chain" id="PRO_5022162596" description="Amine oxidase" evidence="5">
    <location>
        <begin position="20"/>
        <end position="642"/>
    </location>
</feature>
<protein>
    <recommendedName>
        <fullName evidence="4">Amine oxidase</fullName>
        <ecNumber evidence="4">1.4.3.-</ecNumber>
    </recommendedName>
</protein>
<gene>
    <name evidence="7" type="ORF">TCAL_01274</name>
</gene>
<name>A0A553PDA0_TIGCA</name>
<dbReference type="InterPro" id="IPR050281">
    <property type="entry name" value="Flavin_monoamine_oxidase"/>
</dbReference>
<dbReference type="Gene3D" id="3.90.660.10">
    <property type="match status" value="1"/>
</dbReference>
<feature type="binding site" evidence="3">
    <location>
        <begin position="227"/>
        <end position="230"/>
    </location>
    <ligand>
        <name>FAD</name>
        <dbReference type="ChEBI" id="CHEBI:57692"/>
    </ligand>
</feature>
<organism evidence="7 8">
    <name type="scientific">Tigriopus californicus</name>
    <name type="common">Marine copepod</name>
    <dbReference type="NCBI Taxonomy" id="6832"/>
    <lineage>
        <taxon>Eukaryota</taxon>
        <taxon>Metazoa</taxon>
        <taxon>Ecdysozoa</taxon>
        <taxon>Arthropoda</taxon>
        <taxon>Crustacea</taxon>
        <taxon>Multicrustacea</taxon>
        <taxon>Hexanauplia</taxon>
        <taxon>Copepoda</taxon>
        <taxon>Harpacticoida</taxon>
        <taxon>Harpacticidae</taxon>
        <taxon>Tigriopus</taxon>
    </lineage>
</organism>
<feature type="domain" description="Amine oxidase" evidence="6">
    <location>
        <begin position="183"/>
        <end position="628"/>
    </location>
</feature>
<dbReference type="SUPFAM" id="SSF51905">
    <property type="entry name" value="FAD/NAD(P)-binding domain"/>
    <property type="match status" value="1"/>
</dbReference>
<evidence type="ECO:0000313" key="7">
    <source>
        <dbReference type="EMBL" id="TRY75662.1"/>
    </source>
</evidence>
<comment type="cofactor">
    <cofactor evidence="1 4">
        <name>FAD</name>
        <dbReference type="ChEBI" id="CHEBI:57692"/>
    </cofactor>
</comment>
<sequence length="642" mass="72040">MAVTLIFILGLSLVRPSVGQFNYLLSSYPYVQPNTNPNPKVGFPNQFHGQSMISSRPDKKLLGHLVTPAQPWQVVQGNSQKKFMYPTMGLNWPFMTVKPGTIGSGATAPRPGGESAFAEVVEEPTMEQERLANGHTGSGPNFEGDIICHDRADGTSALFNVMINGLPKSVNGKRKIIIVGAGISGLAAAKALKQAGHEVQIFEASNRVGGRIQTYRDLRDGWQSEVGPMRIPKSQIFTLQLVKELGLHLIDFENKEGPNNYFIRGRKFKMNELKDFYLKYFSEIYDVSRNNSDFEPIELVVNALKQPSYDLQSMKWEDFLAKYDKYSFKDWLLMSGISRGAIDMIGVFYNFEAFLDVGLVENVLDECTFHEADLKMVEEGMDLLPRGYLPYLREDIHYRSKVVQIEQSARGVKVEVDCNGVDCDEGPSVHEADYAIITTTAPVTQGITFLPQLSQNKSIALRNANYQPSTKVILVFDTPFWEMGDKSLKGGQTVSDLPLKIVYYPVKESKSGVGVLLASYTWGRDALRLTGMTDDEIVEECLEGLAKIHQRSLAFLKKEFTSAVVKRWSSDPLYLGAFLMFAPYQFSELQEDLSRSEGRLYFAGEHTEVPHGWMDTSIKSGIRAATEIHLQQDWAKPSRLRR</sequence>
<dbReference type="Gene3D" id="1.10.405.10">
    <property type="entry name" value="Guanine Nucleotide Dissociation Inhibitor, domain 1"/>
    <property type="match status" value="1"/>
</dbReference>
<keyword evidence="4" id="KW-0285">Flavoprotein</keyword>
<dbReference type="GO" id="GO:0009063">
    <property type="term" value="P:amino acid catabolic process"/>
    <property type="evidence" value="ECO:0007669"/>
    <property type="project" value="TreeGrafter"/>
</dbReference>
<dbReference type="OMA" id="QEWAEMG"/>
<keyword evidence="5" id="KW-0732">Signal</keyword>
<comment type="caution">
    <text evidence="7">The sequence shown here is derived from an EMBL/GenBank/DDBJ whole genome shotgun (WGS) entry which is preliminary data.</text>
</comment>
<feature type="binding site" evidence="3">
    <location>
        <position position="402"/>
    </location>
    <ligand>
        <name>FAD</name>
        <dbReference type="ChEBI" id="CHEBI:57692"/>
    </ligand>
</feature>
<feature type="binding site" evidence="3">
    <location>
        <position position="184"/>
    </location>
    <ligand>
        <name>FAD</name>
        <dbReference type="ChEBI" id="CHEBI:57692"/>
    </ligand>
</feature>
<keyword evidence="4" id="KW-0274">FAD</keyword>
<evidence type="ECO:0000256" key="2">
    <source>
        <dbReference type="ARBA" id="ARBA00023002"/>
    </source>
</evidence>
<dbReference type="OrthoDB" id="337104at2759"/>
<dbReference type="SUPFAM" id="SSF54373">
    <property type="entry name" value="FAD-linked reductases, C-terminal domain"/>
    <property type="match status" value="1"/>
</dbReference>
<dbReference type="GO" id="GO:0001716">
    <property type="term" value="F:L-amino-acid oxidase activity"/>
    <property type="evidence" value="ECO:0007669"/>
    <property type="project" value="TreeGrafter"/>
</dbReference>
<dbReference type="PANTHER" id="PTHR10742:SF342">
    <property type="entry name" value="AMINE OXIDASE"/>
    <property type="match status" value="1"/>
</dbReference>
<feature type="binding site" evidence="3">
    <location>
        <position position="605"/>
    </location>
    <ligand>
        <name>FAD</name>
        <dbReference type="ChEBI" id="CHEBI:57692"/>
    </ligand>
</feature>
<proteinExistence type="inferred from homology"/>
<feature type="binding site" evidence="3">
    <location>
        <begin position="203"/>
        <end position="204"/>
    </location>
    <ligand>
        <name>FAD</name>
        <dbReference type="ChEBI" id="CHEBI:57692"/>
    </ligand>
</feature>
<dbReference type="EMBL" id="VCGU01000005">
    <property type="protein sequence ID" value="TRY75662.1"/>
    <property type="molecule type" value="Genomic_DNA"/>
</dbReference>
<reference evidence="7 8" key="1">
    <citation type="journal article" date="2018" name="Nat. Ecol. Evol.">
        <title>Genomic signatures of mitonuclear coevolution across populations of Tigriopus californicus.</title>
        <authorList>
            <person name="Barreto F.S."/>
            <person name="Watson E.T."/>
            <person name="Lima T.G."/>
            <person name="Willett C.S."/>
            <person name="Edmands S."/>
            <person name="Li W."/>
            <person name="Burton R.S."/>
        </authorList>
    </citation>
    <scope>NUCLEOTIDE SEQUENCE [LARGE SCALE GENOMIC DNA]</scope>
    <source>
        <strain evidence="7 8">San Diego</strain>
    </source>
</reference>
<dbReference type="Pfam" id="PF01593">
    <property type="entry name" value="Amino_oxidase"/>
    <property type="match status" value="1"/>
</dbReference>
<dbReference type="InterPro" id="IPR001613">
    <property type="entry name" value="Flavin_amine_oxidase"/>
</dbReference>
<keyword evidence="8" id="KW-1185">Reference proteome</keyword>